<dbReference type="EMBL" id="JANPWB010000009">
    <property type="protein sequence ID" value="KAJ1149907.1"/>
    <property type="molecule type" value="Genomic_DNA"/>
</dbReference>
<dbReference type="Proteomes" id="UP001066276">
    <property type="component" value="Chromosome 5"/>
</dbReference>
<reference evidence="1" key="1">
    <citation type="journal article" date="2022" name="bioRxiv">
        <title>Sequencing and chromosome-scale assembly of the giantPleurodeles waltlgenome.</title>
        <authorList>
            <person name="Brown T."/>
            <person name="Elewa A."/>
            <person name="Iarovenko S."/>
            <person name="Subramanian E."/>
            <person name="Araus A.J."/>
            <person name="Petzold A."/>
            <person name="Susuki M."/>
            <person name="Suzuki K.-i.T."/>
            <person name="Hayashi T."/>
            <person name="Toyoda A."/>
            <person name="Oliveira C."/>
            <person name="Osipova E."/>
            <person name="Leigh N.D."/>
            <person name="Simon A."/>
            <person name="Yun M.H."/>
        </authorList>
    </citation>
    <scope>NUCLEOTIDE SEQUENCE</scope>
    <source>
        <strain evidence="1">20211129_DDA</strain>
        <tissue evidence="1">Liver</tissue>
    </source>
</reference>
<dbReference type="AlphaFoldDB" id="A0AAV7RB34"/>
<evidence type="ECO:0000313" key="1">
    <source>
        <dbReference type="EMBL" id="KAJ1149907.1"/>
    </source>
</evidence>
<proteinExistence type="predicted"/>
<sequence>MSSALLGQIPALCLNQQAMLGCHLIPWPSVGFRCYLWCGPRSSGPRLELRSTGLSLLHVEKDHHHQPPLVLLWLQAAAFSAQFSSVLGPPSQLQGAPIRWPVPTSAALRCVPGPRPVPLRGAAAPGPICSPSLFFRGYSAAPRWAIHRRLLGSSSAAPLSQRGVALLFRCQRGSGGAPLLRINARPRWSTRITRPTSWLS</sequence>
<name>A0AAV7RB34_PLEWA</name>
<protein>
    <submittedName>
        <fullName evidence="1">Uncharacterized protein</fullName>
    </submittedName>
</protein>
<keyword evidence="2" id="KW-1185">Reference proteome</keyword>
<accession>A0AAV7RB34</accession>
<evidence type="ECO:0000313" key="2">
    <source>
        <dbReference type="Proteomes" id="UP001066276"/>
    </source>
</evidence>
<organism evidence="1 2">
    <name type="scientific">Pleurodeles waltl</name>
    <name type="common">Iberian ribbed newt</name>
    <dbReference type="NCBI Taxonomy" id="8319"/>
    <lineage>
        <taxon>Eukaryota</taxon>
        <taxon>Metazoa</taxon>
        <taxon>Chordata</taxon>
        <taxon>Craniata</taxon>
        <taxon>Vertebrata</taxon>
        <taxon>Euteleostomi</taxon>
        <taxon>Amphibia</taxon>
        <taxon>Batrachia</taxon>
        <taxon>Caudata</taxon>
        <taxon>Salamandroidea</taxon>
        <taxon>Salamandridae</taxon>
        <taxon>Pleurodelinae</taxon>
        <taxon>Pleurodeles</taxon>
    </lineage>
</organism>
<comment type="caution">
    <text evidence="1">The sequence shown here is derived from an EMBL/GenBank/DDBJ whole genome shotgun (WGS) entry which is preliminary data.</text>
</comment>
<gene>
    <name evidence="1" type="ORF">NDU88_002706</name>
</gene>